<dbReference type="EMBL" id="CM023481">
    <property type="protein sequence ID" value="KAH6948516.1"/>
    <property type="molecule type" value="Genomic_DNA"/>
</dbReference>
<sequence length="124" mass="13572">MEQRRGRRPLSSPSACVRVCACNLASAGAWLQRWKRHCTLATSPAAPAVAFVPLLIYSATLRCANFRGPYSRDLSSPADTAPPFPSLPSSEVAMAAERRSWPLRCLARNALLMHSKHSRLLRAG</sequence>
<accession>A0ACB7TQV7</accession>
<organism evidence="1 2">
    <name type="scientific">Hyalomma asiaticum</name>
    <name type="common">Tick</name>
    <dbReference type="NCBI Taxonomy" id="266040"/>
    <lineage>
        <taxon>Eukaryota</taxon>
        <taxon>Metazoa</taxon>
        <taxon>Ecdysozoa</taxon>
        <taxon>Arthropoda</taxon>
        <taxon>Chelicerata</taxon>
        <taxon>Arachnida</taxon>
        <taxon>Acari</taxon>
        <taxon>Parasitiformes</taxon>
        <taxon>Ixodida</taxon>
        <taxon>Ixodoidea</taxon>
        <taxon>Ixodidae</taxon>
        <taxon>Hyalomminae</taxon>
        <taxon>Hyalomma</taxon>
    </lineage>
</organism>
<reference evidence="1" key="1">
    <citation type="submission" date="2020-05" db="EMBL/GenBank/DDBJ databases">
        <title>Large-scale comparative analyses of tick genomes elucidate their genetic diversity and vector capacities.</title>
        <authorList>
            <person name="Jia N."/>
            <person name="Wang J."/>
            <person name="Shi W."/>
            <person name="Du L."/>
            <person name="Sun Y."/>
            <person name="Zhan W."/>
            <person name="Jiang J."/>
            <person name="Wang Q."/>
            <person name="Zhang B."/>
            <person name="Ji P."/>
            <person name="Sakyi L.B."/>
            <person name="Cui X."/>
            <person name="Yuan T."/>
            <person name="Jiang B."/>
            <person name="Yang W."/>
            <person name="Lam T.T.-Y."/>
            <person name="Chang Q."/>
            <person name="Ding S."/>
            <person name="Wang X."/>
            <person name="Zhu J."/>
            <person name="Ruan X."/>
            <person name="Zhao L."/>
            <person name="Wei J."/>
            <person name="Que T."/>
            <person name="Du C."/>
            <person name="Cheng J."/>
            <person name="Dai P."/>
            <person name="Han X."/>
            <person name="Huang E."/>
            <person name="Gao Y."/>
            <person name="Liu J."/>
            <person name="Shao H."/>
            <person name="Ye R."/>
            <person name="Li L."/>
            <person name="Wei W."/>
            <person name="Wang X."/>
            <person name="Wang C."/>
            <person name="Yang T."/>
            <person name="Huo Q."/>
            <person name="Li W."/>
            <person name="Guo W."/>
            <person name="Chen H."/>
            <person name="Zhou L."/>
            <person name="Ni X."/>
            <person name="Tian J."/>
            <person name="Zhou Y."/>
            <person name="Sheng Y."/>
            <person name="Liu T."/>
            <person name="Pan Y."/>
            <person name="Xia L."/>
            <person name="Li J."/>
            <person name="Zhao F."/>
            <person name="Cao W."/>
        </authorList>
    </citation>
    <scope>NUCLEOTIDE SEQUENCE</scope>
    <source>
        <strain evidence="1">Hyas-2018</strain>
    </source>
</reference>
<gene>
    <name evidence="1" type="ORF">HPB50_024953</name>
</gene>
<comment type="caution">
    <text evidence="1">The sequence shown here is derived from an EMBL/GenBank/DDBJ whole genome shotgun (WGS) entry which is preliminary data.</text>
</comment>
<evidence type="ECO:0000313" key="2">
    <source>
        <dbReference type="Proteomes" id="UP000821845"/>
    </source>
</evidence>
<name>A0ACB7TQV7_HYAAI</name>
<keyword evidence="2" id="KW-1185">Reference proteome</keyword>
<protein>
    <submittedName>
        <fullName evidence="1">Uncharacterized protein</fullName>
    </submittedName>
</protein>
<dbReference type="Proteomes" id="UP000821845">
    <property type="component" value="Chromosome 1"/>
</dbReference>
<proteinExistence type="predicted"/>
<evidence type="ECO:0000313" key="1">
    <source>
        <dbReference type="EMBL" id="KAH6948516.1"/>
    </source>
</evidence>